<dbReference type="EMBL" id="CP000804">
    <property type="protein sequence ID" value="ABU56218.1"/>
    <property type="molecule type" value="Genomic_DNA"/>
</dbReference>
<evidence type="ECO:0000313" key="2">
    <source>
        <dbReference type="EMBL" id="ABU56218.1"/>
    </source>
</evidence>
<organism evidence="2 3">
    <name type="scientific">Roseiflexus castenholzii (strain DSM 13941 / HLO8)</name>
    <dbReference type="NCBI Taxonomy" id="383372"/>
    <lineage>
        <taxon>Bacteria</taxon>
        <taxon>Bacillati</taxon>
        <taxon>Chloroflexota</taxon>
        <taxon>Chloroflexia</taxon>
        <taxon>Chloroflexales</taxon>
        <taxon>Roseiflexineae</taxon>
        <taxon>Roseiflexaceae</taxon>
        <taxon>Roseiflexus</taxon>
    </lineage>
</organism>
<proteinExistence type="predicted"/>
<name>A7NFJ6_ROSCS</name>
<dbReference type="InterPro" id="IPR041049">
    <property type="entry name" value="DUF5615"/>
</dbReference>
<dbReference type="Pfam" id="PF18480">
    <property type="entry name" value="DUF5615"/>
    <property type="match status" value="1"/>
</dbReference>
<dbReference type="HOGENOM" id="CLU_150003_3_2_0"/>
<sequence>MRLLFDHNMSPRLVRSLSDLYPDSSHVSLVGLATADDRTVWQYAQTHDYIIVTKDSDFSDINVLLGFPPKTLWLRLGNCTTGDIERALRNGHMAITNFAADPTIGTLELFE</sequence>
<accession>A7NFJ6</accession>
<protein>
    <recommendedName>
        <fullName evidence="1">DUF5615 domain-containing protein</fullName>
    </recommendedName>
</protein>
<dbReference type="KEGG" id="rca:Rcas_0081"/>
<evidence type="ECO:0000313" key="3">
    <source>
        <dbReference type="Proteomes" id="UP000000263"/>
    </source>
</evidence>
<evidence type="ECO:0000259" key="1">
    <source>
        <dbReference type="Pfam" id="PF18480"/>
    </source>
</evidence>
<dbReference type="eggNOG" id="COG4634">
    <property type="taxonomic scope" value="Bacteria"/>
</dbReference>
<dbReference type="OrthoDB" id="334367at2"/>
<dbReference type="AlphaFoldDB" id="A7NFJ6"/>
<dbReference type="Proteomes" id="UP000000263">
    <property type="component" value="Chromosome"/>
</dbReference>
<gene>
    <name evidence="2" type="ordered locus">Rcas_0081</name>
</gene>
<keyword evidence="3" id="KW-1185">Reference proteome</keyword>
<dbReference type="STRING" id="383372.Rcas_0081"/>
<reference evidence="2 3" key="1">
    <citation type="submission" date="2007-08" db="EMBL/GenBank/DDBJ databases">
        <title>Complete sequence of Roseiflexus castenholzii DSM 13941.</title>
        <authorList>
            <consortium name="US DOE Joint Genome Institute"/>
            <person name="Copeland A."/>
            <person name="Lucas S."/>
            <person name="Lapidus A."/>
            <person name="Barry K."/>
            <person name="Glavina del Rio T."/>
            <person name="Dalin E."/>
            <person name="Tice H."/>
            <person name="Pitluck S."/>
            <person name="Thompson L.S."/>
            <person name="Brettin T."/>
            <person name="Bruce D."/>
            <person name="Detter J.C."/>
            <person name="Han C."/>
            <person name="Tapia R."/>
            <person name="Schmutz J."/>
            <person name="Larimer F."/>
            <person name="Land M."/>
            <person name="Hauser L."/>
            <person name="Kyrpides N."/>
            <person name="Mikhailova N."/>
            <person name="Bryant D.A."/>
            <person name="Hanada S."/>
            <person name="Tsukatani Y."/>
            <person name="Richardson P."/>
        </authorList>
    </citation>
    <scope>NUCLEOTIDE SEQUENCE [LARGE SCALE GENOMIC DNA]</scope>
    <source>
        <strain evidence="3">DSM 13941 / HLO8</strain>
    </source>
</reference>
<feature type="domain" description="DUF5615" evidence="1">
    <location>
        <begin position="1"/>
        <end position="108"/>
    </location>
</feature>
<dbReference type="RefSeq" id="WP_011997623.1">
    <property type="nucleotide sequence ID" value="NC_009767.1"/>
</dbReference>